<dbReference type="AlphaFoldDB" id="A0AAW2HA44"/>
<dbReference type="InterPro" id="IPR012132">
    <property type="entry name" value="GMC_OxRdtase"/>
</dbReference>
<sequence>MIEMKHFASILSIIVLGIATSVGQNEPTLAESMLQFFVKDIRTQFLGEPKDERNIQKEYDFIIVGAGSAGCVVTNRLSEVKEWSVLLIEAGGPENVIMDIPAVVNYLQFSSANWKYKTEPSSSYCLGMENNRCHWPRGRVMGGSSVLNYMIYTRGNRRDYDNWEKMGNEGWGWKDVLPYFRKLEEHHSSNIAANKLEESKKGYMSVTDVPYKTPVGHAFVESGLLMGYPSLNYDMPYLRGFNHLIVSMKDGLRWSSSKAYLHSVKNRTNLHVKKNAVVTKILIDPKTKVAVGVEFISNSVKYVVRARKEVIISGGAINSPQLLMLSGIGPRKHLMKNNINVLQKSKVGYNLQDHYLAGGLTFLLKDKSTFHSEKIFQTKKHLTDYLMNHTGMLSSPGGCEAVAFINVDSTKKEESPNMELLFVLGALNSDRTLSKSFNLNDTLYKEMYEPILKIDSVSVFPILLAPKSRGRILLRDSNPLHHPLIYPNYFSDSEGYDMRSIIAGVRKVNEVMDMPPFKKFGMKPYSKPLPPCKNHVYDSDKYWECYSRHMTFTLYHPAGTCKMGPDNDPTAVVDPRLRVRGIKRLRVIDASIMPVITRAHTNAPTYMIAEKGSDMIKEDWGINIK</sequence>
<keyword evidence="3" id="KW-0274">FAD</keyword>
<gene>
    <name evidence="6" type="ORF">PYX00_009167</name>
</gene>
<dbReference type="Pfam" id="PF05199">
    <property type="entry name" value="GMC_oxred_C"/>
    <property type="match status" value="1"/>
</dbReference>
<dbReference type="GO" id="GO:0050660">
    <property type="term" value="F:flavin adenine dinucleotide binding"/>
    <property type="evidence" value="ECO:0007669"/>
    <property type="project" value="InterPro"/>
</dbReference>
<evidence type="ECO:0000256" key="4">
    <source>
        <dbReference type="SAM" id="SignalP"/>
    </source>
</evidence>
<dbReference type="Gene3D" id="3.30.560.10">
    <property type="entry name" value="Glucose Oxidase, domain 3"/>
    <property type="match status" value="1"/>
</dbReference>
<feature type="binding site" evidence="3">
    <location>
        <position position="278"/>
    </location>
    <ligand>
        <name>FAD</name>
        <dbReference type="ChEBI" id="CHEBI:57692"/>
    </ligand>
</feature>
<comment type="cofactor">
    <cofactor evidence="3">
        <name>FAD</name>
        <dbReference type="ChEBI" id="CHEBI:57692"/>
    </cofactor>
</comment>
<name>A0AAW2HA44_9NEOP</name>
<comment type="caution">
    <text evidence="6">The sequence shown here is derived from an EMBL/GenBank/DDBJ whole genome shotgun (WGS) entry which is preliminary data.</text>
</comment>
<dbReference type="SUPFAM" id="SSF51905">
    <property type="entry name" value="FAD/NAD(P)-binding domain"/>
    <property type="match status" value="1"/>
</dbReference>
<dbReference type="Pfam" id="PF00732">
    <property type="entry name" value="GMC_oxred_N"/>
    <property type="match status" value="1"/>
</dbReference>
<dbReference type="SUPFAM" id="SSF54373">
    <property type="entry name" value="FAD-linked reductases, C-terminal domain"/>
    <property type="match status" value="1"/>
</dbReference>
<feature type="binding site" evidence="3">
    <location>
        <position position="140"/>
    </location>
    <ligand>
        <name>FAD</name>
        <dbReference type="ChEBI" id="CHEBI:57692"/>
    </ligand>
</feature>
<accession>A0AAW2HA44</accession>
<dbReference type="InterPro" id="IPR036188">
    <property type="entry name" value="FAD/NAD-bd_sf"/>
</dbReference>
<evidence type="ECO:0000256" key="1">
    <source>
        <dbReference type="ARBA" id="ARBA00010790"/>
    </source>
</evidence>
<feature type="signal peptide" evidence="4">
    <location>
        <begin position="1"/>
        <end position="23"/>
    </location>
</feature>
<organism evidence="6">
    <name type="scientific">Menopon gallinae</name>
    <name type="common">poultry shaft louse</name>
    <dbReference type="NCBI Taxonomy" id="328185"/>
    <lineage>
        <taxon>Eukaryota</taxon>
        <taxon>Metazoa</taxon>
        <taxon>Ecdysozoa</taxon>
        <taxon>Arthropoda</taxon>
        <taxon>Hexapoda</taxon>
        <taxon>Insecta</taxon>
        <taxon>Pterygota</taxon>
        <taxon>Neoptera</taxon>
        <taxon>Paraneoptera</taxon>
        <taxon>Psocodea</taxon>
        <taxon>Troctomorpha</taxon>
        <taxon>Phthiraptera</taxon>
        <taxon>Amblycera</taxon>
        <taxon>Menoponidae</taxon>
        <taxon>Menopon</taxon>
    </lineage>
</organism>
<evidence type="ECO:0000259" key="5">
    <source>
        <dbReference type="PROSITE" id="PS00624"/>
    </source>
</evidence>
<dbReference type="EMBL" id="JARGDH010000005">
    <property type="protein sequence ID" value="KAL0266693.1"/>
    <property type="molecule type" value="Genomic_DNA"/>
</dbReference>
<dbReference type="GO" id="GO:0016614">
    <property type="term" value="F:oxidoreductase activity, acting on CH-OH group of donors"/>
    <property type="evidence" value="ECO:0007669"/>
    <property type="project" value="InterPro"/>
</dbReference>
<evidence type="ECO:0000313" key="6">
    <source>
        <dbReference type="EMBL" id="KAL0266693.1"/>
    </source>
</evidence>
<dbReference type="InterPro" id="IPR000172">
    <property type="entry name" value="GMC_OxRdtase_N"/>
</dbReference>
<reference evidence="6" key="1">
    <citation type="journal article" date="2024" name="Gigascience">
        <title>Chromosome-level genome of the poultry shaft louse Menopon gallinae provides insight into the host-switching and adaptive evolution of parasitic lice.</title>
        <authorList>
            <person name="Xu Y."/>
            <person name="Ma L."/>
            <person name="Liu S."/>
            <person name="Liang Y."/>
            <person name="Liu Q."/>
            <person name="He Z."/>
            <person name="Tian L."/>
            <person name="Duan Y."/>
            <person name="Cai W."/>
            <person name="Li H."/>
            <person name="Song F."/>
        </authorList>
    </citation>
    <scope>NUCLEOTIDE SEQUENCE</scope>
    <source>
        <strain evidence="6">Cailab_2023a</strain>
    </source>
</reference>
<feature type="chain" id="PRO_5043374249" description="Glucose-methanol-choline oxidoreductase N-terminal domain-containing protein" evidence="4">
    <location>
        <begin position="24"/>
        <end position="625"/>
    </location>
</feature>
<feature type="active site" description="Proton donor" evidence="2">
    <location>
        <position position="556"/>
    </location>
</feature>
<comment type="similarity">
    <text evidence="1">Belongs to the GMC oxidoreductase family.</text>
</comment>
<dbReference type="PANTHER" id="PTHR11552">
    <property type="entry name" value="GLUCOSE-METHANOL-CHOLINE GMC OXIDOREDUCTASE"/>
    <property type="match status" value="1"/>
</dbReference>
<evidence type="ECO:0000256" key="2">
    <source>
        <dbReference type="PIRSR" id="PIRSR000137-1"/>
    </source>
</evidence>
<evidence type="ECO:0000256" key="3">
    <source>
        <dbReference type="PIRSR" id="PIRSR000137-2"/>
    </source>
</evidence>
<dbReference type="Gene3D" id="3.50.50.60">
    <property type="entry name" value="FAD/NAD(P)-binding domain"/>
    <property type="match status" value="1"/>
</dbReference>
<dbReference type="InterPro" id="IPR007867">
    <property type="entry name" value="GMC_OxRtase_C"/>
</dbReference>
<proteinExistence type="inferred from homology"/>
<feature type="domain" description="Glucose-methanol-choline oxidoreductase N-terminal" evidence="5">
    <location>
        <begin position="315"/>
        <end position="329"/>
    </location>
</feature>
<dbReference type="PROSITE" id="PS00624">
    <property type="entry name" value="GMC_OXRED_2"/>
    <property type="match status" value="1"/>
</dbReference>
<dbReference type="PANTHER" id="PTHR11552:SF158">
    <property type="entry name" value="GH23626P-RELATED"/>
    <property type="match status" value="1"/>
</dbReference>
<keyword evidence="4" id="KW-0732">Signal</keyword>
<feature type="active site" description="Proton acceptor" evidence="2">
    <location>
        <position position="600"/>
    </location>
</feature>
<keyword evidence="3" id="KW-0285">Flavoprotein</keyword>
<dbReference type="PIRSF" id="PIRSF000137">
    <property type="entry name" value="Alcohol_oxidase"/>
    <property type="match status" value="1"/>
</dbReference>
<protein>
    <recommendedName>
        <fullName evidence="5">Glucose-methanol-choline oxidoreductase N-terminal domain-containing protein</fullName>
    </recommendedName>
</protein>